<proteinExistence type="predicted"/>
<organism evidence="2 3">
    <name type="scientific">Actinocatenispora comari</name>
    <dbReference type="NCBI Taxonomy" id="2807577"/>
    <lineage>
        <taxon>Bacteria</taxon>
        <taxon>Bacillati</taxon>
        <taxon>Actinomycetota</taxon>
        <taxon>Actinomycetes</taxon>
        <taxon>Micromonosporales</taxon>
        <taxon>Micromonosporaceae</taxon>
        <taxon>Actinocatenispora</taxon>
    </lineage>
</organism>
<comment type="caution">
    <text evidence="2">The sequence shown here is derived from an EMBL/GenBank/DDBJ whole genome shotgun (WGS) entry which is preliminary data.</text>
</comment>
<sequence>MGAGAATLATTAPGLAATAPQLAATTPALTSNSRCPECRPARLHVPAELDHSVSAGQAAIGSTVAPLFAVSPAFVRVSGYQRPERPARVEASPDNDAINKRIEDQLGGAGVI</sequence>
<name>A0A8J4ADG2_9ACTN</name>
<accession>A0A8J4ADG2</accession>
<reference evidence="3" key="1">
    <citation type="journal article" date="2021" name="Int. J. Syst. Evol. Microbiol.">
        <title>Actinocatenispora comari sp. nov., an endophytic actinomycete isolated from aerial parts of Comarum salesowianum.</title>
        <authorList>
            <person name="Oyunbileg N."/>
            <person name="Iizaka Y."/>
            <person name="Hamada M."/>
            <person name="Davaapurev B.O."/>
            <person name="Fukumoto A."/>
            <person name="Tsetseg B."/>
            <person name="Kato F."/>
            <person name="Tamura T."/>
            <person name="Batkhuu J."/>
            <person name="Anzai Y."/>
        </authorList>
    </citation>
    <scope>NUCLEOTIDE SEQUENCE [LARGE SCALE GENOMIC DNA]</scope>
    <source>
        <strain evidence="3">NUM-2625</strain>
    </source>
</reference>
<evidence type="ECO:0000313" key="2">
    <source>
        <dbReference type="EMBL" id="GIL29251.1"/>
    </source>
</evidence>
<gene>
    <name evidence="2" type="ORF">NUM_45050</name>
</gene>
<evidence type="ECO:0000313" key="3">
    <source>
        <dbReference type="Proteomes" id="UP000614996"/>
    </source>
</evidence>
<keyword evidence="3" id="KW-1185">Reference proteome</keyword>
<dbReference type="AlphaFoldDB" id="A0A8J4ADG2"/>
<evidence type="ECO:0000256" key="1">
    <source>
        <dbReference type="SAM" id="MobiDB-lite"/>
    </source>
</evidence>
<dbReference type="Proteomes" id="UP000614996">
    <property type="component" value="Unassembled WGS sequence"/>
</dbReference>
<dbReference type="EMBL" id="BOPO01000088">
    <property type="protein sequence ID" value="GIL29251.1"/>
    <property type="molecule type" value="Genomic_DNA"/>
</dbReference>
<protein>
    <submittedName>
        <fullName evidence="2">Uncharacterized protein</fullName>
    </submittedName>
</protein>
<feature type="region of interest" description="Disordered" evidence="1">
    <location>
        <begin position="82"/>
        <end position="112"/>
    </location>
</feature>